<dbReference type="PANTHER" id="PTHR47852">
    <property type="entry name" value="OS06G0298400 PROTEIN"/>
    <property type="match status" value="1"/>
</dbReference>
<reference evidence="4" key="1">
    <citation type="submission" date="2022-12" db="EMBL/GenBank/DDBJ databases">
        <authorList>
            <person name="Webb A."/>
        </authorList>
    </citation>
    <scope>NUCLEOTIDE SEQUENCE</scope>
    <source>
        <strain evidence="4">Hp1</strain>
    </source>
</reference>
<dbReference type="Proteomes" id="UP001162031">
    <property type="component" value="Unassembled WGS sequence"/>
</dbReference>
<dbReference type="InterPro" id="IPR036020">
    <property type="entry name" value="WW_dom_sf"/>
</dbReference>
<name>A0AAV0SZX9_HYABA</name>
<keyword evidence="1" id="KW-0175">Coiled coil</keyword>
<feature type="compositionally biased region" description="Acidic residues" evidence="2">
    <location>
        <begin position="114"/>
        <end position="129"/>
    </location>
</feature>
<dbReference type="Gene3D" id="2.20.70.10">
    <property type="match status" value="4"/>
</dbReference>
<sequence>MAAVDWEKHVDEASGSAFYYNTQTGESSWDVPRDAQTVQQSIASERNERTTTWRAFVDDGSGATYYYDEVRGVSRWDKPKGDLLLDKREVENERNELDTTQEGYGQEEEQHHEEEEEEEELVASEEELQVESKGTREQEEQEKKEQTETEIGKKEQETKTEKEVKETKETEKEEEKKEEGDRDGRRLSPGVDAAGGTVEEAERVGEDGSSAAHPWVKYVDAASDKPYYFNRRTGKTQWEQPEGFEEIPQAASVSTDSHVSVEYQAHLNRMRTERLARVTQQVLDPSGHLSKLNSILSSIDSKAPPTAGCMDGESADAPRTAKAEWQQHVDAQTQRYYYHNIVTGVTQWNKPDAPIVSGLASWIPPKLPDPESTVAGRKTVPGVNYAARAKFNRLTGKYEQLGGDEYWQNAGIAADRAGRQMSHFFDMSELEKNREEAQRRKEQLKRKNIDWKKISAEKKAKKQKQRNEWLFTD</sequence>
<feature type="compositionally biased region" description="Basic and acidic residues" evidence="2">
    <location>
        <begin position="77"/>
        <end position="97"/>
    </location>
</feature>
<evidence type="ECO:0000259" key="3">
    <source>
        <dbReference type="PROSITE" id="PS50020"/>
    </source>
</evidence>
<keyword evidence="5" id="KW-1185">Reference proteome</keyword>
<proteinExistence type="predicted"/>
<dbReference type="PANTHER" id="PTHR47852:SF2">
    <property type="entry name" value="WW DOMAIN-CONTAINING PROTEIN"/>
    <property type="match status" value="1"/>
</dbReference>
<dbReference type="SMART" id="SM00456">
    <property type="entry name" value="WW"/>
    <property type="match status" value="4"/>
</dbReference>
<feature type="domain" description="WW" evidence="3">
    <location>
        <begin position="6"/>
        <end position="34"/>
    </location>
</feature>
<dbReference type="PROSITE" id="PS01159">
    <property type="entry name" value="WW_DOMAIN_1"/>
    <property type="match status" value="4"/>
</dbReference>
<evidence type="ECO:0000313" key="4">
    <source>
        <dbReference type="EMBL" id="CAI5711763.1"/>
    </source>
</evidence>
<dbReference type="PROSITE" id="PS50020">
    <property type="entry name" value="WW_DOMAIN_2"/>
    <property type="match status" value="4"/>
</dbReference>
<dbReference type="EMBL" id="CANTFL010000086">
    <property type="protein sequence ID" value="CAI5711763.1"/>
    <property type="molecule type" value="Genomic_DNA"/>
</dbReference>
<dbReference type="AlphaFoldDB" id="A0AAV0SZX9"/>
<comment type="caution">
    <text evidence="4">The sequence shown here is derived from an EMBL/GenBank/DDBJ whole genome shotgun (WGS) entry which is preliminary data.</text>
</comment>
<dbReference type="InterPro" id="IPR001202">
    <property type="entry name" value="WW_dom"/>
</dbReference>
<dbReference type="SUPFAM" id="SSF51045">
    <property type="entry name" value="WW domain"/>
    <property type="match status" value="4"/>
</dbReference>
<feature type="coiled-coil region" evidence="1">
    <location>
        <begin position="427"/>
        <end position="454"/>
    </location>
</feature>
<evidence type="ECO:0000256" key="1">
    <source>
        <dbReference type="SAM" id="Coils"/>
    </source>
</evidence>
<feature type="compositionally biased region" description="Basic and acidic residues" evidence="2">
    <location>
        <begin position="133"/>
        <end position="186"/>
    </location>
</feature>
<feature type="domain" description="WW" evidence="3">
    <location>
        <begin position="209"/>
        <end position="243"/>
    </location>
</feature>
<feature type="domain" description="WW" evidence="3">
    <location>
        <begin position="47"/>
        <end position="81"/>
    </location>
</feature>
<feature type="region of interest" description="Disordered" evidence="2">
    <location>
        <begin position="77"/>
        <end position="208"/>
    </location>
</feature>
<organism evidence="4 5">
    <name type="scientific">Hyaloperonospora brassicae</name>
    <name type="common">Brassica downy mildew</name>
    <name type="synonym">Peronospora brassicae</name>
    <dbReference type="NCBI Taxonomy" id="162125"/>
    <lineage>
        <taxon>Eukaryota</taxon>
        <taxon>Sar</taxon>
        <taxon>Stramenopiles</taxon>
        <taxon>Oomycota</taxon>
        <taxon>Peronosporomycetes</taxon>
        <taxon>Peronosporales</taxon>
        <taxon>Peronosporaceae</taxon>
        <taxon>Hyaloperonospora</taxon>
    </lineage>
</organism>
<accession>A0AAV0SZX9</accession>
<dbReference type="CDD" id="cd00201">
    <property type="entry name" value="WW"/>
    <property type="match status" value="3"/>
</dbReference>
<gene>
    <name evidence="4" type="ORF">HBR001_LOCUS714</name>
</gene>
<dbReference type="Pfam" id="PF00397">
    <property type="entry name" value="WW"/>
    <property type="match status" value="4"/>
</dbReference>
<evidence type="ECO:0000256" key="2">
    <source>
        <dbReference type="SAM" id="MobiDB-lite"/>
    </source>
</evidence>
<feature type="domain" description="WW" evidence="3">
    <location>
        <begin position="319"/>
        <end position="353"/>
    </location>
</feature>
<evidence type="ECO:0000313" key="5">
    <source>
        <dbReference type="Proteomes" id="UP001162031"/>
    </source>
</evidence>
<protein>
    <recommendedName>
        <fullName evidence="3">WW domain-containing protein</fullName>
    </recommendedName>
</protein>